<comment type="caution">
    <text evidence="2">The sequence shown here is derived from an EMBL/GenBank/DDBJ whole genome shotgun (WGS) entry which is preliminary data.</text>
</comment>
<feature type="chain" id="PRO_5045362076" evidence="1">
    <location>
        <begin position="23"/>
        <end position="163"/>
    </location>
</feature>
<evidence type="ECO:0000256" key="1">
    <source>
        <dbReference type="SAM" id="SignalP"/>
    </source>
</evidence>
<dbReference type="InterPro" id="IPR007540">
    <property type="entry name" value="Fimbrial_CS1-type"/>
</dbReference>
<protein>
    <submittedName>
        <fullName evidence="2">Fimbrial assembly protein</fullName>
    </submittedName>
</protein>
<accession>A0ABS0E277</accession>
<keyword evidence="1" id="KW-0732">Signal</keyword>
<feature type="signal peptide" evidence="1">
    <location>
        <begin position="1"/>
        <end position="22"/>
    </location>
</feature>
<keyword evidence="3" id="KW-1185">Reference proteome</keyword>
<dbReference type="Gene3D" id="2.60.40.2040">
    <property type="entry name" value="CFA/I fimbrial subunit E, pilin domain"/>
    <property type="match status" value="1"/>
</dbReference>
<proteinExistence type="predicted"/>
<dbReference type="Proteomes" id="UP000636811">
    <property type="component" value="Unassembled WGS sequence"/>
</dbReference>
<organism evidence="2 3">
    <name type="scientific">Rahnella laticis</name>
    <dbReference type="NCBI Taxonomy" id="2787622"/>
    <lineage>
        <taxon>Bacteria</taxon>
        <taxon>Pseudomonadati</taxon>
        <taxon>Pseudomonadota</taxon>
        <taxon>Gammaproteobacteria</taxon>
        <taxon>Enterobacterales</taxon>
        <taxon>Yersiniaceae</taxon>
        <taxon>Rahnella</taxon>
    </lineage>
</organism>
<name>A0ABS0E277_9GAMM</name>
<gene>
    <name evidence="2" type="ORF">IV433_07205</name>
</gene>
<dbReference type="Pfam" id="PF04449">
    <property type="entry name" value="Fimbrial_CS1"/>
    <property type="match status" value="1"/>
</dbReference>
<sequence>MKHIFKTTLLSALLLSAFATQAVQRNITVTAVVDPTVDMTLADGSALPDALTMEYNVVTGLQPISQQVKLWTNSTTANLNISLASAVNLASGTTQVPLTVKLDGKTLTTTATALTYATYFPNGNTTGSLAVPLEISQTTAGALKTAGTYTGTVGLVLAQATSN</sequence>
<dbReference type="RefSeq" id="WP_195813837.1">
    <property type="nucleotide sequence ID" value="NZ_JADOBI010000003.1"/>
</dbReference>
<evidence type="ECO:0000313" key="2">
    <source>
        <dbReference type="EMBL" id="MBF7979198.1"/>
    </source>
</evidence>
<dbReference type="EMBL" id="JADOBI010000003">
    <property type="protein sequence ID" value="MBF7979198.1"/>
    <property type="molecule type" value="Genomic_DNA"/>
</dbReference>
<reference evidence="2 3" key="1">
    <citation type="submission" date="2020-11" db="EMBL/GenBank/DDBJ databases">
        <title>Taxonomic investigation of Rahnella strains.</title>
        <authorList>
            <person name="Lee S.D."/>
        </authorList>
    </citation>
    <scope>NUCLEOTIDE SEQUENCE [LARGE SCALE GENOMIC DNA]</scope>
    <source>
        <strain evidence="2 3">SAP-17</strain>
    </source>
</reference>
<evidence type="ECO:0000313" key="3">
    <source>
        <dbReference type="Proteomes" id="UP000636811"/>
    </source>
</evidence>